<evidence type="ECO:0000256" key="1">
    <source>
        <dbReference type="ARBA" id="ARBA00004514"/>
    </source>
</evidence>
<dbReference type="InterPro" id="IPR054420">
    <property type="entry name" value="RAE1_2_domI_C"/>
</dbReference>
<keyword evidence="9" id="KW-1185">Reference proteome</keyword>
<feature type="compositionally biased region" description="Basic and acidic residues" evidence="6">
    <location>
        <begin position="589"/>
        <end position="601"/>
    </location>
</feature>
<dbReference type="GO" id="GO:0005968">
    <property type="term" value="C:Rab-protein geranylgeranyltransferase complex"/>
    <property type="evidence" value="ECO:0007669"/>
    <property type="project" value="UniProtKB-UniRule"/>
</dbReference>
<protein>
    <recommendedName>
        <fullName evidence="5">Rab proteins geranylgeranyltransferase component A</fullName>
    </recommendedName>
</protein>
<gene>
    <name evidence="8" type="ORF">E2986_11663</name>
</gene>
<evidence type="ECO:0000256" key="6">
    <source>
        <dbReference type="SAM" id="MobiDB-lite"/>
    </source>
</evidence>
<dbReference type="Pfam" id="PF22603">
    <property type="entry name" value="RAE1_2_domI_C"/>
    <property type="match status" value="1"/>
</dbReference>
<feature type="domain" description="RAE1/2" evidence="7">
    <location>
        <begin position="491"/>
        <end position="535"/>
    </location>
</feature>
<dbReference type="GO" id="GO:0016192">
    <property type="term" value="P:vesicle-mediated transport"/>
    <property type="evidence" value="ECO:0007669"/>
    <property type="project" value="TreeGrafter"/>
</dbReference>
<sequence length="601" mass="68019">MILSVHSYTVMNNYTLFICSDEYYGGLWATFNFDGLQKWIEDLKVSKTSTKDVSEVDLESEETFLKTSNEYSTVENIEETWYISNDADLPVVSSKDTQTDSTGDGSGSGDEKSDDDKVEKKENVKQWSIDRIRKEYRKFNIDLAPKLLFARGELVELLISSNIARYAEFRAVSRVATFMDGKLTQVPCSRADVFANKTVSVVEKRMLMQLLTSCMEQGADSPEFDGFRDKTFLEYLNTKNLTPIVQHYVVQAIAMATEKTSCRDGVNRTKHFLNSLGRYGNTPFLWPMYGSGELPQCFCRLCAVFGGVYCLKRQLDGVVIHKNKCKAIISGKQKISLEHLVLGQGHLPPEVVASEGEQRISRGIFITDRSIMQGEKENLTLLYYPPEQPDQEPVTLIELGPSTNACPQGLCMYYIYTKFIIHFENLLIYSKIVMVHMTCKRTTNAKEDLAYVVNKFLKAEPLDPLAIRSSIHSHTQTVSPDKRHIQEGDQDNKEESTEESPKPQVLWSLFLNLPASDIKLNESTPSNLHLCSGPDLELDFDFAVNQAKSIFESMYPDKDFLPRAPDPEEIVLEGEEAPGPKFEGDTEAEEKQDVEKAEKED</sequence>
<feature type="region of interest" description="Disordered" evidence="6">
    <location>
        <begin position="472"/>
        <end position="502"/>
    </location>
</feature>
<feature type="compositionally biased region" description="Acidic residues" evidence="6">
    <location>
        <begin position="567"/>
        <end position="576"/>
    </location>
</feature>
<dbReference type="Pfam" id="PF00996">
    <property type="entry name" value="GDI"/>
    <property type="match status" value="1"/>
</dbReference>
<evidence type="ECO:0000313" key="9">
    <source>
        <dbReference type="Proteomes" id="UP000655588"/>
    </source>
</evidence>
<dbReference type="PANTHER" id="PTHR11787:SF4">
    <property type="entry name" value="CHM, RAB ESCORT PROTEIN 1"/>
    <property type="match status" value="1"/>
</dbReference>
<dbReference type="SUPFAM" id="SSF51905">
    <property type="entry name" value="FAD/NAD(P)-binding domain"/>
    <property type="match status" value="1"/>
</dbReference>
<proteinExistence type="inferred from homology"/>
<feature type="region of interest" description="Disordered" evidence="6">
    <location>
        <begin position="558"/>
        <end position="601"/>
    </location>
</feature>
<name>A0A833RVX4_9HYME</name>
<reference evidence="8" key="1">
    <citation type="submission" date="2019-11" db="EMBL/GenBank/DDBJ databases">
        <title>The nuclear and mitochondrial genomes of Frieseomelitta varia - a highly eusocial stingless bee (Meliponini) with a permanently sterile worker caste.</title>
        <authorList>
            <person name="Freitas F.C.P."/>
            <person name="Lourenco A.P."/>
            <person name="Nunes F.M.F."/>
            <person name="Paschoal A.R."/>
            <person name="Abreu F.C.P."/>
            <person name="Barbin F.O."/>
            <person name="Bataglia L."/>
            <person name="Cardoso-Junior C.A.M."/>
            <person name="Cervoni M.S."/>
            <person name="Silva S.R."/>
            <person name="Dalarmi F."/>
            <person name="Del Lama M.A."/>
            <person name="Depintor T.S."/>
            <person name="Ferreira K.M."/>
            <person name="Goria P.S."/>
            <person name="Jaskot M.C."/>
            <person name="Lago D.C."/>
            <person name="Luna-Lucena D."/>
            <person name="Moda L.M."/>
            <person name="Nascimento L."/>
            <person name="Pedrino M."/>
            <person name="Rabico F.O."/>
            <person name="Sanches F.C."/>
            <person name="Santos D.E."/>
            <person name="Santos C.G."/>
            <person name="Vieira J."/>
            <person name="Lopes T.F."/>
            <person name="Barchuk A.R."/>
            <person name="Hartfelder K."/>
            <person name="Simoes Z.L.P."/>
            <person name="Bitondi M.M.G."/>
            <person name="Pinheiro D.G."/>
        </authorList>
    </citation>
    <scope>NUCLEOTIDE SEQUENCE</scope>
    <source>
        <strain evidence="8">USP_RPSP 00005682</strain>
        <tissue evidence="8">Whole individual</tissue>
    </source>
</reference>
<dbReference type="GO" id="GO:0006886">
    <property type="term" value="P:intracellular protein transport"/>
    <property type="evidence" value="ECO:0007669"/>
    <property type="project" value="InterPro"/>
</dbReference>
<dbReference type="PRINTS" id="PR00891">
    <property type="entry name" value="RABGDIREP"/>
</dbReference>
<keyword evidence="3 5" id="KW-0343">GTPase activation</keyword>
<dbReference type="PIRSF" id="PIRSF016550">
    <property type="entry name" value="Rab_ger_ger_transf_A_euk"/>
    <property type="match status" value="1"/>
</dbReference>
<evidence type="ECO:0000256" key="4">
    <source>
        <dbReference type="ARBA" id="ARBA00022490"/>
    </source>
</evidence>
<feature type="compositionally biased region" description="Low complexity" evidence="6">
    <location>
        <begin position="93"/>
        <end position="103"/>
    </location>
</feature>
<evidence type="ECO:0000313" key="8">
    <source>
        <dbReference type="EMBL" id="KAF3430043.1"/>
    </source>
</evidence>
<accession>A0A833RVX4</accession>
<dbReference type="GO" id="GO:0005092">
    <property type="term" value="F:GDP-dissociation inhibitor activity"/>
    <property type="evidence" value="ECO:0007669"/>
    <property type="project" value="InterPro"/>
</dbReference>
<dbReference type="EMBL" id="WNWW01000131">
    <property type="protein sequence ID" value="KAF3430043.1"/>
    <property type="molecule type" value="Genomic_DNA"/>
</dbReference>
<comment type="subcellular location">
    <subcellularLocation>
        <location evidence="1">Cytoplasm</location>
        <location evidence="1">Cytosol</location>
    </subcellularLocation>
</comment>
<dbReference type="Proteomes" id="UP000655588">
    <property type="component" value="Unassembled WGS sequence"/>
</dbReference>
<dbReference type="GO" id="GO:0005829">
    <property type="term" value="C:cytosol"/>
    <property type="evidence" value="ECO:0007669"/>
    <property type="project" value="UniProtKB-SubCell"/>
</dbReference>
<dbReference type="SUPFAM" id="SSF54373">
    <property type="entry name" value="FAD-linked reductases, C-terminal domain"/>
    <property type="match status" value="1"/>
</dbReference>
<comment type="function">
    <text evidence="5">Substrate-binding subunit (component A) of the Rab geranylgeranyltransferase (GGTase) complex. Binds unprenylated Rab proteins and presents the substrate peptide to the catalytic component B. The component A is thought to be regenerated by transferring its prenylated Rab back to the donor membrane.</text>
</comment>
<dbReference type="GO" id="GO:0005096">
    <property type="term" value="F:GTPase activator activity"/>
    <property type="evidence" value="ECO:0007669"/>
    <property type="project" value="UniProtKB-UniRule"/>
</dbReference>
<feature type="region of interest" description="Disordered" evidence="6">
    <location>
        <begin position="92"/>
        <end position="120"/>
    </location>
</feature>
<dbReference type="InterPro" id="IPR001738">
    <property type="entry name" value="Rab_escort"/>
</dbReference>
<comment type="similarity">
    <text evidence="2 5">Belongs to the Rab GDI family.</text>
</comment>
<feature type="compositionally biased region" description="Basic and acidic residues" evidence="6">
    <location>
        <begin position="480"/>
        <end position="501"/>
    </location>
</feature>
<comment type="caution">
    <text evidence="8">The sequence shown here is derived from an EMBL/GenBank/DDBJ whole genome shotgun (WGS) entry which is preliminary data.</text>
</comment>
<dbReference type="GO" id="GO:0005634">
    <property type="term" value="C:nucleus"/>
    <property type="evidence" value="ECO:0007669"/>
    <property type="project" value="TreeGrafter"/>
</dbReference>
<dbReference type="InterPro" id="IPR018203">
    <property type="entry name" value="GDP_dissociation_inhibitor"/>
</dbReference>
<evidence type="ECO:0000259" key="7">
    <source>
        <dbReference type="Pfam" id="PF22603"/>
    </source>
</evidence>
<evidence type="ECO:0000256" key="5">
    <source>
        <dbReference type="PIRNR" id="PIRNR016550"/>
    </source>
</evidence>
<evidence type="ECO:0000256" key="3">
    <source>
        <dbReference type="ARBA" id="ARBA00022468"/>
    </source>
</evidence>
<evidence type="ECO:0000256" key="2">
    <source>
        <dbReference type="ARBA" id="ARBA00005593"/>
    </source>
</evidence>
<dbReference type="PRINTS" id="PR00893">
    <property type="entry name" value="RABESCORT"/>
</dbReference>
<keyword evidence="4 5" id="KW-0963">Cytoplasm</keyword>
<dbReference type="Gene3D" id="3.30.519.10">
    <property type="entry name" value="Guanine Nucleotide Dissociation Inhibitor, domain 2"/>
    <property type="match status" value="1"/>
</dbReference>
<dbReference type="Gene3D" id="3.50.50.60">
    <property type="entry name" value="FAD/NAD(P)-binding domain"/>
    <property type="match status" value="1"/>
</dbReference>
<dbReference type="InterPro" id="IPR036188">
    <property type="entry name" value="FAD/NAD-bd_sf"/>
</dbReference>
<dbReference type="GO" id="GO:0007264">
    <property type="term" value="P:small GTPase-mediated signal transduction"/>
    <property type="evidence" value="ECO:0007669"/>
    <property type="project" value="UniProtKB-UniRule"/>
</dbReference>
<organism evidence="8 9">
    <name type="scientific">Frieseomelitta varia</name>
    <dbReference type="NCBI Taxonomy" id="561572"/>
    <lineage>
        <taxon>Eukaryota</taxon>
        <taxon>Metazoa</taxon>
        <taxon>Ecdysozoa</taxon>
        <taxon>Arthropoda</taxon>
        <taxon>Hexapoda</taxon>
        <taxon>Insecta</taxon>
        <taxon>Pterygota</taxon>
        <taxon>Neoptera</taxon>
        <taxon>Endopterygota</taxon>
        <taxon>Hymenoptera</taxon>
        <taxon>Apocrita</taxon>
        <taxon>Aculeata</taxon>
        <taxon>Apoidea</taxon>
        <taxon>Anthophila</taxon>
        <taxon>Apidae</taxon>
        <taxon>Frieseomelitta</taxon>
    </lineage>
</organism>
<dbReference type="AlphaFoldDB" id="A0A833RVX4"/>
<dbReference type="PANTHER" id="PTHR11787">
    <property type="entry name" value="RAB GDP-DISSOCIATION INHIBITOR"/>
    <property type="match status" value="1"/>
</dbReference>
<feature type="compositionally biased region" description="Basic and acidic residues" evidence="6">
    <location>
        <begin position="109"/>
        <end position="120"/>
    </location>
</feature>